<accession>A0A0L0D2V4</accession>
<dbReference type="EMBL" id="GL349443">
    <property type="protein sequence ID" value="KNC46510.1"/>
    <property type="molecule type" value="Genomic_DNA"/>
</dbReference>
<sequence>MMARLQSHERTPMNVTSVNAPRRPPLSGSAHSSSGASSPADLPFPANPDFPSTIATNVHIIMSQLVIGIVLAAGGVQQALGKLLAIRESIAGTIQGDVICAVAHQFSVDDAMLLLDVLGSNRGKTIIILAAVQNQAELVRRLAPMADWTKAMHSASQALIRAAENGAEDAVATLLDFVPHRGRPINGYVRILALRHARRHRYYGIVELFDNDATTLAALATIDDGDFSDPDYLALLDEMYIQSAVDDSFTPDTAPMA</sequence>
<gene>
    <name evidence="2" type="ORF">AMSG_02946</name>
</gene>
<name>A0A0L0D2V4_THETB</name>
<dbReference type="AlphaFoldDB" id="A0A0L0D2V4"/>
<reference evidence="2 3" key="1">
    <citation type="submission" date="2010-05" db="EMBL/GenBank/DDBJ databases">
        <title>The Genome Sequence of Thecamonas trahens ATCC 50062.</title>
        <authorList>
            <consortium name="The Broad Institute Genome Sequencing Platform"/>
            <person name="Russ C."/>
            <person name="Cuomo C."/>
            <person name="Shea T."/>
            <person name="Young S.K."/>
            <person name="Zeng Q."/>
            <person name="Koehrsen M."/>
            <person name="Haas B."/>
            <person name="Borodovsky M."/>
            <person name="Guigo R."/>
            <person name="Alvarado L."/>
            <person name="Berlin A."/>
            <person name="Bochicchio J."/>
            <person name="Borenstein D."/>
            <person name="Chapman S."/>
            <person name="Chen Z."/>
            <person name="Freedman E."/>
            <person name="Gellesch M."/>
            <person name="Goldberg J."/>
            <person name="Griggs A."/>
            <person name="Gujja S."/>
            <person name="Heilman E."/>
            <person name="Heiman D."/>
            <person name="Hepburn T."/>
            <person name="Howarth C."/>
            <person name="Jen D."/>
            <person name="Larson L."/>
            <person name="Mehta T."/>
            <person name="Park D."/>
            <person name="Pearson M."/>
            <person name="Roberts A."/>
            <person name="Saif S."/>
            <person name="Shenoy N."/>
            <person name="Sisk P."/>
            <person name="Stolte C."/>
            <person name="Sykes S."/>
            <person name="Thomson T."/>
            <person name="Walk T."/>
            <person name="White J."/>
            <person name="Yandava C."/>
            <person name="Burger G."/>
            <person name="Gray M.W."/>
            <person name="Holland P.W.H."/>
            <person name="King N."/>
            <person name="Lang F.B.F."/>
            <person name="Roger A.J."/>
            <person name="Ruiz-Trillo I."/>
            <person name="Lander E."/>
            <person name="Nusbaum C."/>
        </authorList>
    </citation>
    <scope>NUCLEOTIDE SEQUENCE [LARGE SCALE GENOMIC DNA]</scope>
    <source>
        <strain evidence="2 3">ATCC 50062</strain>
    </source>
</reference>
<feature type="compositionally biased region" description="Basic and acidic residues" evidence="1">
    <location>
        <begin position="1"/>
        <end position="11"/>
    </location>
</feature>
<dbReference type="Proteomes" id="UP000054408">
    <property type="component" value="Unassembled WGS sequence"/>
</dbReference>
<keyword evidence="3" id="KW-1185">Reference proteome</keyword>
<evidence type="ECO:0000256" key="1">
    <source>
        <dbReference type="SAM" id="MobiDB-lite"/>
    </source>
</evidence>
<dbReference type="RefSeq" id="XP_013760291.1">
    <property type="nucleotide sequence ID" value="XM_013904837.1"/>
</dbReference>
<feature type="region of interest" description="Disordered" evidence="1">
    <location>
        <begin position="1"/>
        <end position="43"/>
    </location>
</feature>
<feature type="compositionally biased region" description="Low complexity" evidence="1">
    <location>
        <begin position="27"/>
        <end position="38"/>
    </location>
</feature>
<organism evidence="2 3">
    <name type="scientific">Thecamonas trahens ATCC 50062</name>
    <dbReference type="NCBI Taxonomy" id="461836"/>
    <lineage>
        <taxon>Eukaryota</taxon>
        <taxon>Apusozoa</taxon>
        <taxon>Apusomonadida</taxon>
        <taxon>Apusomonadidae</taxon>
        <taxon>Thecamonas</taxon>
    </lineage>
</organism>
<protein>
    <submittedName>
        <fullName evidence="2">Uncharacterized protein</fullName>
    </submittedName>
</protein>
<proteinExistence type="predicted"/>
<evidence type="ECO:0000313" key="2">
    <source>
        <dbReference type="EMBL" id="KNC46510.1"/>
    </source>
</evidence>
<dbReference type="GeneID" id="25562590"/>
<evidence type="ECO:0000313" key="3">
    <source>
        <dbReference type="Proteomes" id="UP000054408"/>
    </source>
</evidence>